<sequence>MRNSTVSEADVERFRCLLGDCAGGRSPSQAPHWNQWVRYRNSLRGLHTIGAYQGDPPPLRGLTFPTLVVNGAETVAFHRAINAALVRTRLLAEALELPGSYNSPASAPDYFAAEWLKFHRRAYAGRSQQPLSVGRFDAAPHID</sequence>
<protein>
    <submittedName>
        <fullName evidence="1">Uncharacterized protein</fullName>
    </submittedName>
</protein>
<evidence type="ECO:0000313" key="1">
    <source>
        <dbReference type="EMBL" id="AMY11873.1"/>
    </source>
</evidence>
<organism evidence="1 2">
    <name type="scientific">Luteitalea pratensis</name>
    <dbReference type="NCBI Taxonomy" id="1855912"/>
    <lineage>
        <taxon>Bacteria</taxon>
        <taxon>Pseudomonadati</taxon>
        <taxon>Acidobacteriota</taxon>
        <taxon>Vicinamibacteria</taxon>
        <taxon>Vicinamibacterales</taxon>
        <taxon>Vicinamibacteraceae</taxon>
        <taxon>Luteitalea</taxon>
    </lineage>
</organism>
<name>A0A143PUM5_LUTPR</name>
<dbReference type="AlphaFoldDB" id="A0A143PUM5"/>
<reference evidence="1 2" key="1">
    <citation type="journal article" date="2016" name="Genome Announc.">
        <title>First Complete Genome Sequence of a Subdivision 6 Acidobacterium Strain.</title>
        <authorList>
            <person name="Huang S."/>
            <person name="Vieira S."/>
            <person name="Bunk B."/>
            <person name="Riedel T."/>
            <person name="Sproer C."/>
            <person name="Overmann J."/>
        </authorList>
    </citation>
    <scope>NUCLEOTIDE SEQUENCE [LARGE SCALE GENOMIC DNA]</scope>
    <source>
        <strain evidence="2">DSM 100886 HEG_-6_39</strain>
    </source>
</reference>
<keyword evidence="2" id="KW-1185">Reference proteome</keyword>
<dbReference type="KEGG" id="abac:LuPra_05140"/>
<gene>
    <name evidence="1" type="ORF">LuPra_05140</name>
</gene>
<reference evidence="2" key="2">
    <citation type="submission" date="2016-04" db="EMBL/GenBank/DDBJ databases">
        <title>First Complete Genome Sequence of a Subdivision 6 Acidobacterium.</title>
        <authorList>
            <person name="Huang S."/>
            <person name="Vieira S."/>
            <person name="Bunk B."/>
            <person name="Riedel T."/>
            <person name="Sproeer C."/>
            <person name="Overmann J."/>
        </authorList>
    </citation>
    <scope>NUCLEOTIDE SEQUENCE [LARGE SCALE GENOMIC DNA]</scope>
    <source>
        <strain evidence="2">DSM 100886 HEG_-6_39</strain>
    </source>
</reference>
<dbReference type="Proteomes" id="UP000076079">
    <property type="component" value="Chromosome"/>
</dbReference>
<accession>A0A143PUM5</accession>
<proteinExistence type="predicted"/>
<evidence type="ECO:0000313" key="2">
    <source>
        <dbReference type="Proteomes" id="UP000076079"/>
    </source>
</evidence>
<dbReference type="EMBL" id="CP015136">
    <property type="protein sequence ID" value="AMY11873.1"/>
    <property type="molecule type" value="Genomic_DNA"/>
</dbReference>